<comment type="similarity">
    <text evidence="2">Belongs to the SCM family.</text>
</comment>
<dbReference type="Gene3D" id="3.90.1150.190">
    <property type="entry name" value="SLED domain"/>
    <property type="match status" value="2"/>
</dbReference>
<dbReference type="GO" id="GO:0003682">
    <property type="term" value="F:chromatin binding"/>
    <property type="evidence" value="ECO:0007669"/>
    <property type="project" value="TreeGrafter"/>
</dbReference>
<evidence type="ECO:0000313" key="11">
    <source>
        <dbReference type="EMBL" id="KAI4545666.1"/>
    </source>
</evidence>
<comment type="subcellular location">
    <subcellularLocation>
        <location evidence="1">Nucleus</location>
    </subcellularLocation>
</comment>
<evidence type="ECO:0000256" key="9">
    <source>
        <dbReference type="SAM" id="MobiDB-lite"/>
    </source>
</evidence>
<keyword evidence="6" id="KW-0804">Transcription</keyword>
<dbReference type="SUPFAM" id="SSF63748">
    <property type="entry name" value="Tudor/PWWP/MBT"/>
    <property type="match status" value="2"/>
</dbReference>
<sequence length="1167" mass="129414">MGVKKENQERAPQSGTSVQNDNFQWEKYLEETGSLSAPSEYFRQSKIPPANDFKVGMKLEAHDPRNTTSVCIATVVGVTGARLRLRLDGSDNQNDFWRLVDSPDIQPVGTCEKEGDLLQPPLGYQMNTSSWPMFLLRTLTGSEMAPEAFFKKEPPKPPLNNFKVGMKLEAVDRKNPYLICPATIGNVKGDEVYITFDGWSGAFNYWCKYDCRDIFPVGWCNLTGDTLQPLGSNVLVTKNTTKTQPPPSKAAQRSMQSPQNSAIILPTHQIKKSVCVYINKHGNCGPHLDQKKIQQLPDHFGPGPVNVVLRQTVQACVDCAIQTAFDGEIHSIQLPPVNSASFVLRFLENLCHSLQCDNLLSSQPFSSYRGNTHSPEENDQNKPEEVLPSEEDGMAKEEKLSEESKKSPLSSANSLSPVRKNPISTHTPVSMNGSQSVPCTSSPKVVETKSSIKSSQLEVEFEMQRESEVEAPSYIAVPDPSVLKQGFSKDPETWSVDEVIQFMKHKDPQKSGPLADLFRQHVAEDFPLLSKFKDIYAMAYDCIVLSVGEDSDDDDDNDGAAEVVVIQDFDTDITEDSLSDDEVLLLLTDSEDDSDIPEELPELSFDMEDFAALNSQVVSCLACLKRSNPDSEEVESVPLCKKGRLSVPEDNRMENNAAENLFNGNRHNQIIELQRYCQNLHELTEIITSHINRLREIVSEMRRSLGTPQMLPCYSLAEPTAYLPQAESSLPDNFETVRYSTINNSMNPDSALPSLCIPPNFETPGGAETSLVSSTETMHYPTLQENGSGQDTVSSVFIPPNFEMLVKAETGWENDTPVMNQPPLLEYGSDEDASYILISSDSESSTEMSSEAENHGSVIKNDSNQQTDSEPFFVASGFAFVPVKVLVTEENSMENRPETMDHPIVLEDDNSQASSSSSVLRPSSFEHLAAVFPNYDLSEHGEEWQACISNINSLIRNLCSRRTPKTVHNNGGPTKRKRDSKDERDGDDNASSSQVSRQEAISETREHGNSPQNSSAIPEGIQEPSTDGAAVSYETLEYLGDPSRNIQMLKSLLITAKEKSRPELSARYLIRNLFTEEVLSSVRGNLECGALSLNANKINALREFLQDTYPTCDLSENGYDWELCVMAMNSYIRSLRCDLERSTDESQSPPATTPSTESKPKDTDLAD</sequence>
<organism evidence="11 12">
    <name type="scientific">Ovis ammon polii</name>
    <dbReference type="NCBI Taxonomy" id="230172"/>
    <lineage>
        <taxon>Eukaryota</taxon>
        <taxon>Metazoa</taxon>
        <taxon>Chordata</taxon>
        <taxon>Craniata</taxon>
        <taxon>Vertebrata</taxon>
        <taxon>Euteleostomi</taxon>
        <taxon>Mammalia</taxon>
        <taxon>Eutheria</taxon>
        <taxon>Laurasiatheria</taxon>
        <taxon>Artiodactyla</taxon>
        <taxon>Ruminantia</taxon>
        <taxon>Pecora</taxon>
        <taxon>Bovidae</taxon>
        <taxon>Caprinae</taxon>
        <taxon>Ovis</taxon>
    </lineage>
</organism>
<accession>A0AAD4YGD5</accession>
<feature type="region of interest" description="Disordered" evidence="9">
    <location>
        <begin position="1140"/>
        <end position="1167"/>
    </location>
</feature>
<dbReference type="SMART" id="SM01025">
    <property type="entry name" value="BEN"/>
    <property type="match status" value="2"/>
</dbReference>
<dbReference type="GO" id="GO:0003677">
    <property type="term" value="F:DNA binding"/>
    <property type="evidence" value="ECO:0007669"/>
    <property type="project" value="InterPro"/>
</dbReference>
<proteinExistence type="inferred from homology"/>
<gene>
    <name evidence="11" type="ORF">MG293_005932</name>
</gene>
<feature type="compositionally biased region" description="Basic and acidic residues" evidence="9">
    <location>
        <begin position="1158"/>
        <end position="1167"/>
    </location>
</feature>
<feature type="compositionally biased region" description="Basic and acidic residues" evidence="9">
    <location>
        <begin position="374"/>
        <end position="385"/>
    </location>
</feature>
<dbReference type="GO" id="GO:0005634">
    <property type="term" value="C:nucleus"/>
    <property type="evidence" value="ECO:0007669"/>
    <property type="project" value="UniProtKB-SubCell"/>
</dbReference>
<feature type="region of interest" description="Disordered" evidence="9">
    <location>
        <begin position="840"/>
        <end position="865"/>
    </location>
</feature>
<dbReference type="Pfam" id="PF12140">
    <property type="entry name" value="SLED"/>
    <property type="match status" value="1"/>
</dbReference>
<dbReference type="GO" id="GO:0045892">
    <property type="term" value="P:negative regulation of DNA-templated transcription"/>
    <property type="evidence" value="ECO:0007669"/>
    <property type="project" value="TreeGrafter"/>
</dbReference>
<evidence type="ECO:0000256" key="3">
    <source>
        <dbReference type="ARBA" id="ARBA00022491"/>
    </source>
</evidence>
<dbReference type="SMART" id="SM00561">
    <property type="entry name" value="MBT"/>
    <property type="match status" value="2"/>
</dbReference>
<dbReference type="Proteomes" id="UP001214576">
    <property type="component" value="Unassembled WGS sequence"/>
</dbReference>
<dbReference type="InterPro" id="IPR004092">
    <property type="entry name" value="Mbt"/>
</dbReference>
<keyword evidence="7" id="KW-0539">Nucleus</keyword>
<dbReference type="EMBL" id="JAKZEL010000003">
    <property type="protein sequence ID" value="KAI4545666.1"/>
    <property type="molecule type" value="Genomic_DNA"/>
</dbReference>
<keyword evidence="4" id="KW-0677">Repeat</keyword>
<feature type="compositionally biased region" description="Polar residues" evidence="9">
    <location>
        <begin position="989"/>
        <end position="999"/>
    </location>
</feature>
<dbReference type="FunFam" id="2.30.30.140:FF:000016">
    <property type="entry name" value="polycomb protein SCMH1 isoform X1"/>
    <property type="match status" value="1"/>
</dbReference>
<dbReference type="CDD" id="cd20109">
    <property type="entry name" value="MBT_SCML2_rpt2"/>
    <property type="match status" value="1"/>
</dbReference>
<feature type="compositionally biased region" description="Polar residues" evidence="9">
    <location>
        <begin position="10"/>
        <end position="22"/>
    </location>
</feature>
<evidence type="ECO:0000256" key="7">
    <source>
        <dbReference type="ARBA" id="ARBA00023242"/>
    </source>
</evidence>
<dbReference type="PANTHER" id="PTHR12247:SF84">
    <property type="entry name" value="SEX COMB ON MIDLEG-LIKE PROTEIN 2"/>
    <property type="match status" value="1"/>
</dbReference>
<keyword evidence="3" id="KW-0678">Repressor</keyword>
<feature type="region of interest" description="Disordered" evidence="9">
    <location>
        <begin position="963"/>
        <end position="1026"/>
    </location>
</feature>
<dbReference type="Gene3D" id="2.30.30.140">
    <property type="match status" value="2"/>
</dbReference>
<dbReference type="InterPro" id="IPR038348">
    <property type="entry name" value="SLED_sf"/>
</dbReference>
<evidence type="ECO:0000256" key="2">
    <source>
        <dbReference type="ARBA" id="ARBA00008469"/>
    </source>
</evidence>
<keyword evidence="12" id="KW-1185">Reference proteome</keyword>
<reference evidence="11" key="1">
    <citation type="submission" date="2022-03" db="EMBL/GenBank/DDBJ databases">
        <title>Genomic analyses of argali, domestic sheep and their hybrids provide insights into chromosomal evolution, heterosis and genetic basis of agronomic traits.</title>
        <authorList>
            <person name="Li M."/>
        </authorList>
    </citation>
    <scope>NUCLEOTIDE SEQUENCE</scope>
    <source>
        <strain evidence="11">CAU-MHL-2022a</strain>
        <tissue evidence="11">Skin</tissue>
    </source>
</reference>
<evidence type="ECO:0000256" key="8">
    <source>
        <dbReference type="PROSITE-ProRule" id="PRU00459"/>
    </source>
</evidence>
<evidence type="ECO:0000256" key="5">
    <source>
        <dbReference type="ARBA" id="ARBA00023015"/>
    </source>
</evidence>
<dbReference type="Pfam" id="PF10523">
    <property type="entry name" value="BEN"/>
    <property type="match status" value="1"/>
</dbReference>
<evidence type="ECO:0000313" key="12">
    <source>
        <dbReference type="Proteomes" id="UP001214576"/>
    </source>
</evidence>
<keyword evidence="5" id="KW-0805">Transcription regulation</keyword>
<feature type="compositionally biased region" description="Low complexity" evidence="9">
    <location>
        <begin position="840"/>
        <end position="851"/>
    </location>
</feature>
<feature type="region of interest" description="Disordered" evidence="9">
    <location>
        <begin position="367"/>
        <end position="449"/>
    </location>
</feature>
<dbReference type="InterPro" id="IPR018379">
    <property type="entry name" value="BEN_domain"/>
</dbReference>
<dbReference type="Pfam" id="PF02820">
    <property type="entry name" value="MBT"/>
    <property type="match status" value="2"/>
</dbReference>
<dbReference type="InterPro" id="IPR050548">
    <property type="entry name" value="PcG_chromatin_remod_factors"/>
</dbReference>
<name>A0AAD4YGD5_OVIAM</name>
<dbReference type="AlphaFoldDB" id="A0AAD4YGD5"/>
<dbReference type="PANTHER" id="PTHR12247">
    <property type="entry name" value="POLYCOMB GROUP PROTEIN"/>
    <property type="match status" value="1"/>
</dbReference>
<feature type="region of interest" description="Disordered" evidence="9">
    <location>
        <begin position="238"/>
        <end position="257"/>
    </location>
</feature>
<feature type="compositionally biased region" description="Basic and acidic residues" evidence="9">
    <location>
        <begin position="393"/>
        <end position="406"/>
    </location>
</feature>
<dbReference type="InterPro" id="IPR021987">
    <property type="entry name" value="SLED"/>
</dbReference>
<dbReference type="PROSITE" id="PS51079">
    <property type="entry name" value="MBT"/>
    <property type="match status" value="2"/>
</dbReference>
<protein>
    <recommendedName>
        <fullName evidence="10">BEN domain-containing protein</fullName>
    </recommendedName>
</protein>
<evidence type="ECO:0000256" key="4">
    <source>
        <dbReference type="ARBA" id="ARBA00022737"/>
    </source>
</evidence>
<feature type="repeat" description="MBT" evidence="8">
    <location>
        <begin position="129"/>
        <end position="230"/>
    </location>
</feature>
<feature type="compositionally biased region" description="Polar residues" evidence="9">
    <location>
        <begin position="412"/>
        <end position="449"/>
    </location>
</feature>
<comment type="caution">
    <text evidence="11">The sequence shown here is derived from an EMBL/GenBank/DDBJ whole genome shotgun (WGS) entry which is preliminary data.</text>
</comment>
<evidence type="ECO:0000259" key="10">
    <source>
        <dbReference type="PROSITE" id="PS51457"/>
    </source>
</evidence>
<evidence type="ECO:0000256" key="1">
    <source>
        <dbReference type="ARBA" id="ARBA00004123"/>
    </source>
</evidence>
<evidence type="ECO:0000256" key="6">
    <source>
        <dbReference type="ARBA" id="ARBA00023163"/>
    </source>
</evidence>
<feature type="region of interest" description="Disordered" evidence="9">
    <location>
        <begin position="1"/>
        <end position="22"/>
    </location>
</feature>
<dbReference type="PROSITE" id="PS51457">
    <property type="entry name" value="BEN"/>
    <property type="match status" value="1"/>
</dbReference>
<dbReference type="GO" id="GO:0042393">
    <property type="term" value="F:histone binding"/>
    <property type="evidence" value="ECO:0007669"/>
    <property type="project" value="TreeGrafter"/>
</dbReference>
<feature type="compositionally biased region" description="Polar residues" evidence="9">
    <location>
        <begin position="1145"/>
        <end position="1157"/>
    </location>
</feature>
<feature type="repeat" description="MBT" evidence="8">
    <location>
        <begin position="23"/>
        <end position="121"/>
    </location>
</feature>
<feature type="domain" description="BEN" evidence="10">
    <location>
        <begin position="1043"/>
        <end position="1139"/>
    </location>
</feature>